<organism evidence="1 2">
    <name type="scientific">Nitrolancea hollandica Lb</name>
    <dbReference type="NCBI Taxonomy" id="1129897"/>
    <lineage>
        <taxon>Bacteria</taxon>
        <taxon>Pseudomonadati</taxon>
        <taxon>Thermomicrobiota</taxon>
        <taxon>Thermomicrobia</taxon>
        <taxon>Sphaerobacterales</taxon>
        <taxon>Sphaerobacterineae</taxon>
        <taxon>Sphaerobacteraceae</taxon>
        <taxon>Nitrolancea</taxon>
    </lineage>
</organism>
<gene>
    <name evidence="1" type="ORF">NITHO_6120002</name>
</gene>
<dbReference type="AlphaFoldDB" id="I4EMJ6"/>
<proteinExistence type="predicted"/>
<evidence type="ECO:0000313" key="1">
    <source>
        <dbReference type="EMBL" id="CCF85909.1"/>
    </source>
</evidence>
<protein>
    <submittedName>
        <fullName evidence="1">Uncharacterized protein</fullName>
    </submittedName>
</protein>
<comment type="caution">
    <text evidence="1">The sequence shown here is derived from an EMBL/GenBank/DDBJ whole genome shotgun (WGS) entry which is preliminary data.</text>
</comment>
<sequence length="77" mass="8387">MRVPLPGQDTMPGEMLLHAGGGLALSFAIPISPNCRLPALVEKVADNPRFCMDCKHESLRVIVMRSILCCHSPLCDL</sequence>
<name>I4EMJ6_9BACT</name>
<dbReference type="Proteomes" id="UP000004221">
    <property type="component" value="Unassembled WGS sequence"/>
</dbReference>
<accession>I4EMJ6</accession>
<dbReference type="EMBL" id="CAGS01000571">
    <property type="protein sequence ID" value="CCF85909.1"/>
    <property type="molecule type" value="Genomic_DNA"/>
</dbReference>
<keyword evidence="2" id="KW-1185">Reference proteome</keyword>
<evidence type="ECO:0000313" key="2">
    <source>
        <dbReference type="Proteomes" id="UP000004221"/>
    </source>
</evidence>
<reference evidence="1 2" key="1">
    <citation type="journal article" date="2012" name="ISME J.">
        <title>Nitrification expanded: discovery, physiology and genomics of a nitrite-oxidizing bacterium from the phylum Chloroflexi.</title>
        <authorList>
            <person name="Sorokin D.Y."/>
            <person name="Lucker S."/>
            <person name="Vejmelkova D."/>
            <person name="Kostrikina N.A."/>
            <person name="Kleerebezem R."/>
            <person name="Rijpstra W.I."/>
            <person name="Damste J.S."/>
            <person name="Le Paslier D."/>
            <person name="Muyzer G."/>
            <person name="Wagner M."/>
            <person name="van Loosdrecht M.C."/>
            <person name="Daims H."/>
        </authorList>
    </citation>
    <scope>NUCLEOTIDE SEQUENCE [LARGE SCALE GENOMIC DNA]</scope>
    <source>
        <strain evidence="2">none</strain>
    </source>
</reference>